<name>A0ACC3SEG0_9PEZI</name>
<dbReference type="EMBL" id="JAMKPW020000019">
    <property type="protein sequence ID" value="KAK8207973.1"/>
    <property type="molecule type" value="Genomic_DNA"/>
</dbReference>
<organism evidence="1 2">
    <name type="scientific">Zalaria obscura</name>
    <dbReference type="NCBI Taxonomy" id="2024903"/>
    <lineage>
        <taxon>Eukaryota</taxon>
        <taxon>Fungi</taxon>
        <taxon>Dikarya</taxon>
        <taxon>Ascomycota</taxon>
        <taxon>Pezizomycotina</taxon>
        <taxon>Dothideomycetes</taxon>
        <taxon>Dothideomycetidae</taxon>
        <taxon>Dothideales</taxon>
        <taxon>Zalariaceae</taxon>
        <taxon>Zalaria</taxon>
    </lineage>
</organism>
<gene>
    <name evidence="1" type="ORF">M8818_004011</name>
</gene>
<sequence>MTAHPGQFLSGKRIVVAGGGFAALSFVLTLNQLWNPALARPEVVVYEKNDRNKYFEKDPYKLNINGGSSNDGLVAIQQLGLLEEVQKHTILNGGDIRVWGSDWKWLSSMNPSAYGSLPAATMRITREDLKRILLEKAETTNVVFKWGWTCETAERFEKGKIRVTVSEVGGETMSLEECDLLIGADGADSKIRACFRPQDTETTYMGASQIGGIAYLPDGVPKPVDEDYGLQMDHGVCCIYNPFDENRVAWALSTMCPERKTGTKLSADEFEALKKEALKTVSAFKQPFQQVVEATIPDTAFFRTARTKAAFPHDDRLTGVIFIGDANHVLSPYEYVGANLALKDGWDLAEQICCDTSMKAAAASYDQISIPRFEHPYNFQFERVGFGHATGWKWNLYKVGMLAQRRFKMVQ</sequence>
<dbReference type="Proteomes" id="UP001320706">
    <property type="component" value="Unassembled WGS sequence"/>
</dbReference>
<accession>A0ACC3SEG0</accession>
<evidence type="ECO:0000313" key="2">
    <source>
        <dbReference type="Proteomes" id="UP001320706"/>
    </source>
</evidence>
<comment type="caution">
    <text evidence="1">The sequence shown here is derived from an EMBL/GenBank/DDBJ whole genome shotgun (WGS) entry which is preliminary data.</text>
</comment>
<proteinExistence type="predicted"/>
<keyword evidence="2" id="KW-1185">Reference proteome</keyword>
<evidence type="ECO:0000313" key="1">
    <source>
        <dbReference type="EMBL" id="KAK8207973.1"/>
    </source>
</evidence>
<protein>
    <submittedName>
        <fullName evidence="1">Uncharacterized protein</fullName>
    </submittedName>
</protein>
<reference evidence="1" key="1">
    <citation type="submission" date="2024-02" db="EMBL/GenBank/DDBJ databases">
        <title>Metagenome Assembled Genome of Zalaria obscura JY119.</title>
        <authorList>
            <person name="Vighnesh L."/>
            <person name="Jagadeeshwari U."/>
            <person name="Venkata Ramana C."/>
            <person name="Sasikala C."/>
        </authorList>
    </citation>
    <scope>NUCLEOTIDE SEQUENCE</scope>
    <source>
        <strain evidence="1">JY119</strain>
    </source>
</reference>